<keyword evidence="2" id="KW-0732">Signal</keyword>
<evidence type="ECO:0000256" key="2">
    <source>
        <dbReference type="SAM" id="SignalP"/>
    </source>
</evidence>
<dbReference type="Proteomes" id="UP000069773">
    <property type="component" value="Unassembled WGS sequence"/>
</dbReference>
<sequence length="190" mass="18883">MRIVINPKKLSLLGAGLAAAIMAAAPQTLAEPAAPVPPPPPPAPADSAAVLEAAAPAPAAPPAADPLAFLRPAPAAPPPAPEPPAAAEAPATPPEPVPHLASPETLAPGTKLDPTGRGNESPNVSYLKDLWYAVQRHEISGKEALIMGLAQRGMNTPIPDQNPGPNVPIAPVPPAPAAPPPPLAPVPPAP</sequence>
<proteinExistence type="predicted"/>
<feature type="chain" id="PRO_5047085012" evidence="2">
    <location>
        <begin position="31"/>
        <end position="190"/>
    </location>
</feature>
<evidence type="ECO:0000313" key="4">
    <source>
        <dbReference type="Proteomes" id="UP000069773"/>
    </source>
</evidence>
<gene>
    <name evidence="3" type="ORF">RMCN_3712</name>
</gene>
<name>A0ABQ0KMI3_MYCNV</name>
<feature type="compositionally biased region" description="Low complexity" evidence="1">
    <location>
        <begin position="45"/>
        <end position="57"/>
    </location>
</feature>
<feature type="compositionally biased region" description="Pro residues" evidence="1">
    <location>
        <begin position="74"/>
        <end position="84"/>
    </location>
</feature>
<feature type="compositionally biased region" description="Pro residues" evidence="1">
    <location>
        <begin position="160"/>
        <end position="190"/>
    </location>
</feature>
<reference evidence="3 4" key="1">
    <citation type="journal article" date="2016" name="Genome Announc.">
        <title>Draft Genome Sequences of Five Rapidly Growing Mycobacterium Species, M. thermoresistibile, M. fortuitum subsp. acetamidolyticum, M. canariasense, M. brisbanense, and M. novocastrense.</title>
        <authorList>
            <person name="Katahira K."/>
            <person name="Ogura Y."/>
            <person name="Gotoh Y."/>
            <person name="Hayashi T."/>
        </authorList>
    </citation>
    <scope>NUCLEOTIDE SEQUENCE [LARGE SCALE GENOMIC DNA]</scope>
    <source>
        <strain evidence="3 4">JCM18114</strain>
    </source>
</reference>
<feature type="region of interest" description="Disordered" evidence="1">
    <location>
        <begin position="153"/>
        <end position="190"/>
    </location>
</feature>
<evidence type="ECO:0000256" key="1">
    <source>
        <dbReference type="SAM" id="MobiDB-lite"/>
    </source>
</evidence>
<feature type="compositionally biased region" description="Pro residues" evidence="1">
    <location>
        <begin position="34"/>
        <end position="44"/>
    </location>
</feature>
<feature type="signal peptide" evidence="2">
    <location>
        <begin position="1"/>
        <end position="30"/>
    </location>
</feature>
<feature type="region of interest" description="Disordered" evidence="1">
    <location>
        <begin position="31"/>
        <end position="123"/>
    </location>
</feature>
<protein>
    <submittedName>
        <fullName evidence="3">FHA domain-containing protein</fullName>
    </submittedName>
</protein>
<dbReference type="EMBL" id="BCTA01000047">
    <property type="protein sequence ID" value="GAT10579.1"/>
    <property type="molecule type" value="Genomic_DNA"/>
</dbReference>
<keyword evidence="4" id="KW-1185">Reference proteome</keyword>
<accession>A0ABQ0KMI3</accession>
<evidence type="ECO:0000313" key="3">
    <source>
        <dbReference type="EMBL" id="GAT10579.1"/>
    </source>
</evidence>
<comment type="caution">
    <text evidence="3">The sequence shown here is derived from an EMBL/GenBank/DDBJ whole genome shotgun (WGS) entry which is preliminary data.</text>
</comment>
<organism evidence="3 4">
    <name type="scientific">Mycolicibacterium novocastrense</name>
    <name type="common">Mycobacterium novocastrense</name>
    <dbReference type="NCBI Taxonomy" id="59813"/>
    <lineage>
        <taxon>Bacteria</taxon>
        <taxon>Bacillati</taxon>
        <taxon>Actinomycetota</taxon>
        <taxon>Actinomycetes</taxon>
        <taxon>Mycobacteriales</taxon>
        <taxon>Mycobacteriaceae</taxon>
        <taxon>Mycolicibacterium</taxon>
    </lineage>
</organism>
<dbReference type="RefSeq" id="WP_064413180.1">
    <property type="nucleotide sequence ID" value="NZ_BCTA01000047.1"/>
</dbReference>